<protein>
    <submittedName>
        <fullName evidence="1">Uncharacterized protein</fullName>
    </submittedName>
</protein>
<dbReference type="EMBL" id="BAAAGE010000001">
    <property type="protein sequence ID" value="GAA0718270.1"/>
    <property type="molecule type" value="Genomic_DNA"/>
</dbReference>
<proteinExistence type="predicted"/>
<evidence type="ECO:0000313" key="1">
    <source>
        <dbReference type="EMBL" id="GAA0718270.1"/>
    </source>
</evidence>
<sequence>MGFEYKIITKLHQKQISEVQQLLEQNHIFDKKYEFDNKLFWDFRKPGNKGKMPNISVAFESDGIYICRHEGGFVWKNLENVKTYMESENVSYEILDYQE</sequence>
<gene>
    <name evidence="1" type="ORF">GCM10009430_16170</name>
</gene>
<name>A0ABP3TY82_9FLAO</name>
<accession>A0ABP3TY82</accession>
<evidence type="ECO:0000313" key="2">
    <source>
        <dbReference type="Proteomes" id="UP001501758"/>
    </source>
</evidence>
<keyword evidence="2" id="KW-1185">Reference proteome</keyword>
<comment type="caution">
    <text evidence="1">The sequence shown here is derived from an EMBL/GenBank/DDBJ whole genome shotgun (WGS) entry which is preliminary data.</text>
</comment>
<reference evidence="2" key="1">
    <citation type="journal article" date="2019" name="Int. J. Syst. Evol. Microbiol.">
        <title>The Global Catalogue of Microorganisms (GCM) 10K type strain sequencing project: providing services to taxonomists for standard genome sequencing and annotation.</title>
        <authorList>
            <consortium name="The Broad Institute Genomics Platform"/>
            <consortium name="The Broad Institute Genome Sequencing Center for Infectious Disease"/>
            <person name="Wu L."/>
            <person name="Ma J."/>
        </authorList>
    </citation>
    <scope>NUCLEOTIDE SEQUENCE [LARGE SCALE GENOMIC DNA]</scope>
    <source>
        <strain evidence="2">JCM 15974</strain>
    </source>
</reference>
<dbReference type="Proteomes" id="UP001501758">
    <property type="component" value="Unassembled WGS sequence"/>
</dbReference>
<organism evidence="1 2">
    <name type="scientific">Aquimarina litoralis</name>
    <dbReference type="NCBI Taxonomy" id="584605"/>
    <lineage>
        <taxon>Bacteria</taxon>
        <taxon>Pseudomonadati</taxon>
        <taxon>Bacteroidota</taxon>
        <taxon>Flavobacteriia</taxon>
        <taxon>Flavobacteriales</taxon>
        <taxon>Flavobacteriaceae</taxon>
        <taxon>Aquimarina</taxon>
    </lineage>
</organism>